<dbReference type="STRING" id="4829.A0A163M9W6"/>
<dbReference type="InterPro" id="IPR014752">
    <property type="entry name" value="Arrestin-like_C"/>
</dbReference>
<feature type="domain" description="Arrestin-like N-terminal" evidence="2">
    <location>
        <begin position="31"/>
        <end position="123"/>
    </location>
</feature>
<dbReference type="Proteomes" id="UP000078561">
    <property type="component" value="Unassembled WGS sequence"/>
</dbReference>
<dbReference type="InParanoid" id="A0A163M9W6"/>
<evidence type="ECO:0000259" key="2">
    <source>
        <dbReference type="Pfam" id="PF00339"/>
    </source>
</evidence>
<feature type="compositionally biased region" description="Low complexity" evidence="1">
    <location>
        <begin position="353"/>
        <end position="366"/>
    </location>
</feature>
<dbReference type="GO" id="GO:0070086">
    <property type="term" value="P:ubiquitin-dependent endocytosis"/>
    <property type="evidence" value="ECO:0007669"/>
    <property type="project" value="TreeGrafter"/>
</dbReference>
<dbReference type="OrthoDB" id="2238745at2759"/>
<gene>
    <name evidence="4" type="primary">ABSGL_08545.1 scaffold 10403</name>
</gene>
<evidence type="ECO:0000256" key="1">
    <source>
        <dbReference type="SAM" id="MobiDB-lite"/>
    </source>
</evidence>
<evidence type="ECO:0008006" key="6">
    <source>
        <dbReference type="Google" id="ProtNLM"/>
    </source>
</evidence>
<proteinExistence type="predicted"/>
<dbReference type="InterPro" id="IPR011021">
    <property type="entry name" value="Arrestin-like_N"/>
</dbReference>
<feature type="region of interest" description="Disordered" evidence="1">
    <location>
        <begin position="337"/>
        <end position="367"/>
    </location>
</feature>
<dbReference type="PANTHER" id="PTHR11188:SF17">
    <property type="entry name" value="FI21816P1"/>
    <property type="match status" value="1"/>
</dbReference>
<feature type="domain" description="Arrestin C-terminal-like" evidence="3">
    <location>
        <begin position="178"/>
        <end position="323"/>
    </location>
</feature>
<feature type="compositionally biased region" description="Polar residues" evidence="1">
    <location>
        <begin position="237"/>
        <end position="251"/>
    </location>
</feature>
<dbReference type="AlphaFoldDB" id="A0A163M9W6"/>
<dbReference type="OMA" id="QTHVIND"/>
<dbReference type="Gene3D" id="2.60.40.640">
    <property type="match status" value="1"/>
</dbReference>
<reference evidence="4" key="1">
    <citation type="submission" date="2016-04" db="EMBL/GenBank/DDBJ databases">
        <authorList>
            <person name="Evans L.H."/>
            <person name="Alamgir A."/>
            <person name="Owens N."/>
            <person name="Weber N.D."/>
            <person name="Virtaneva K."/>
            <person name="Barbian K."/>
            <person name="Babar A."/>
            <person name="Rosenke K."/>
        </authorList>
    </citation>
    <scope>NUCLEOTIDE SEQUENCE [LARGE SCALE GENOMIC DNA]</scope>
    <source>
        <strain evidence="4">CBS 101.48</strain>
    </source>
</reference>
<evidence type="ECO:0000259" key="3">
    <source>
        <dbReference type="Pfam" id="PF02752"/>
    </source>
</evidence>
<accession>A0A163M9W6</accession>
<evidence type="ECO:0000313" key="4">
    <source>
        <dbReference type="EMBL" id="SAM02729.1"/>
    </source>
</evidence>
<organism evidence="4">
    <name type="scientific">Absidia glauca</name>
    <name type="common">Pin mould</name>
    <dbReference type="NCBI Taxonomy" id="4829"/>
    <lineage>
        <taxon>Eukaryota</taxon>
        <taxon>Fungi</taxon>
        <taxon>Fungi incertae sedis</taxon>
        <taxon>Mucoromycota</taxon>
        <taxon>Mucoromycotina</taxon>
        <taxon>Mucoromycetes</taxon>
        <taxon>Mucorales</taxon>
        <taxon>Cunninghamellaceae</taxon>
        <taxon>Absidia</taxon>
    </lineage>
</organism>
<dbReference type="Pfam" id="PF00339">
    <property type="entry name" value="Arrestin_N"/>
    <property type="match status" value="1"/>
</dbReference>
<keyword evidence="5" id="KW-1185">Reference proteome</keyword>
<dbReference type="EMBL" id="LT554008">
    <property type="protein sequence ID" value="SAM02729.1"/>
    <property type="molecule type" value="Genomic_DNA"/>
</dbReference>
<dbReference type="InterPro" id="IPR011022">
    <property type="entry name" value="Arrestin_C-like"/>
</dbReference>
<evidence type="ECO:0000313" key="5">
    <source>
        <dbReference type="Proteomes" id="UP000078561"/>
    </source>
</evidence>
<protein>
    <recommendedName>
        <fullName evidence="6">Arrestin C-terminal-like domain-containing protein</fullName>
    </recommendedName>
</protein>
<name>A0A163M9W6_ABSGL</name>
<sequence length="466" mass="51944">MLFCKSLSIDLVEPVVYLHGAKDKHNINILRGIIRLQLKRPIHMESVTIQFVGISKTLWPEASEHWDKQVLVDTLIPICRTPMRLKKGAHAFPFEILLSNALSESIECGLGHVRYKLVCQVNTQPPTWHSHSPLRFSMSPLMNSPLKAKQSVTLVRLPSPDTPRCITQTHHVTPHDQLNMVVETAHLTPGALLPVSLHFSRPESIQSLDSLSVKLIERQKFRAPSKQTTRILHHEITLQQQSTKQESTDPQANDIDPDSTDVVNGSETRFVYLVPDSRSLQVHPSTTNRIIRVRHWVQVALTLTLTNGETKDIWMDTPISVLLSSLDDYHTLPLYQSDDPTTTTALSPPPSPTAATRRSSSSSTSTFMSNASTLIKGGDNLYPWKNSMSSFSIMIDPPSSSSSTPPPALKKRIKPSTWITKLYARHKEAGLPLLLPPSPPPPATPPTYQEHANHFTSSIPPVHMEA</sequence>
<dbReference type="GO" id="GO:0031625">
    <property type="term" value="F:ubiquitin protein ligase binding"/>
    <property type="evidence" value="ECO:0007669"/>
    <property type="project" value="TreeGrafter"/>
</dbReference>
<dbReference type="GO" id="GO:0005886">
    <property type="term" value="C:plasma membrane"/>
    <property type="evidence" value="ECO:0007669"/>
    <property type="project" value="TreeGrafter"/>
</dbReference>
<dbReference type="GO" id="GO:0030674">
    <property type="term" value="F:protein-macromolecule adaptor activity"/>
    <property type="evidence" value="ECO:0007669"/>
    <property type="project" value="TreeGrafter"/>
</dbReference>
<dbReference type="PANTHER" id="PTHR11188">
    <property type="entry name" value="ARRESTIN DOMAIN CONTAINING PROTEIN"/>
    <property type="match status" value="1"/>
</dbReference>
<dbReference type="Pfam" id="PF02752">
    <property type="entry name" value="Arrestin_C"/>
    <property type="match status" value="1"/>
</dbReference>
<dbReference type="InterPro" id="IPR050357">
    <property type="entry name" value="Arrestin_domain-protein"/>
</dbReference>
<dbReference type="GO" id="GO:0005829">
    <property type="term" value="C:cytosol"/>
    <property type="evidence" value="ECO:0007669"/>
    <property type="project" value="TreeGrafter"/>
</dbReference>
<feature type="region of interest" description="Disordered" evidence="1">
    <location>
        <begin position="236"/>
        <end position="261"/>
    </location>
</feature>